<evidence type="ECO:0000313" key="2">
    <source>
        <dbReference type="EMBL" id="RZC22013.1"/>
    </source>
</evidence>
<dbReference type="AlphaFoldDB" id="A0A0B2PYH5"/>
<protein>
    <submittedName>
        <fullName evidence="1">Uncharacterized protein</fullName>
    </submittedName>
</protein>
<dbReference type="Proteomes" id="UP000053555">
    <property type="component" value="Unassembled WGS sequence"/>
</dbReference>
<dbReference type="PANTHER" id="PTHR35123:SF3">
    <property type="entry name" value="TRANSMEMBRANE PROTEIN"/>
    <property type="match status" value="1"/>
</dbReference>
<dbReference type="EMBL" id="KN661836">
    <property type="protein sequence ID" value="KHN14195.1"/>
    <property type="molecule type" value="Genomic_DNA"/>
</dbReference>
<proteinExistence type="predicted"/>
<name>A0A0B2PYH5_GLYSO</name>
<dbReference type="PANTHER" id="PTHR35123">
    <property type="entry name" value="OS07G0633900 PROTEIN-RELATED"/>
    <property type="match status" value="1"/>
</dbReference>
<evidence type="ECO:0000313" key="3">
    <source>
        <dbReference type="Proteomes" id="UP000289340"/>
    </source>
</evidence>
<keyword evidence="3" id="KW-1185">Reference proteome</keyword>
<dbReference type="Proteomes" id="UP000289340">
    <property type="component" value="Chromosome 3"/>
</dbReference>
<evidence type="ECO:0000313" key="1">
    <source>
        <dbReference type="EMBL" id="KHN14195.1"/>
    </source>
</evidence>
<reference evidence="2 3" key="2">
    <citation type="submission" date="2018-09" db="EMBL/GenBank/DDBJ databases">
        <title>A high-quality reference genome of wild soybean provides a powerful tool to mine soybean genomes.</title>
        <authorList>
            <person name="Xie M."/>
            <person name="Chung C.Y.L."/>
            <person name="Li M.-W."/>
            <person name="Wong F.-L."/>
            <person name="Chan T.-F."/>
            <person name="Lam H.-M."/>
        </authorList>
    </citation>
    <scope>NUCLEOTIDE SEQUENCE [LARGE SCALE GENOMIC DNA]</scope>
    <source>
        <strain evidence="3">cv. W05</strain>
        <tissue evidence="2">Hypocotyl of etiolated seedlings</tissue>
    </source>
</reference>
<sequence length="116" mass="13454">MLKMGWQYLATKRIRCGYEKLTSSSQKMMRDGRSCWVKSLNGRLRGLRLSRSRKLSLGVVVLSSRIVRLYNEVVNQMMNMENIYPAIVLSTQWGLPVLSHSSHVCRSRRVIPLDRN</sequence>
<dbReference type="EMBL" id="QZWG01000003">
    <property type="protein sequence ID" value="RZC22013.1"/>
    <property type="molecule type" value="Genomic_DNA"/>
</dbReference>
<organism evidence="1">
    <name type="scientific">Glycine soja</name>
    <name type="common">Wild soybean</name>
    <dbReference type="NCBI Taxonomy" id="3848"/>
    <lineage>
        <taxon>Eukaryota</taxon>
        <taxon>Viridiplantae</taxon>
        <taxon>Streptophyta</taxon>
        <taxon>Embryophyta</taxon>
        <taxon>Tracheophyta</taxon>
        <taxon>Spermatophyta</taxon>
        <taxon>Magnoliopsida</taxon>
        <taxon>eudicotyledons</taxon>
        <taxon>Gunneridae</taxon>
        <taxon>Pentapetalae</taxon>
        <taxon>rosids</taxon>
        <taxon>fabids</taxon>
        <taxon>Fabales</taxon>
        <taxon>Fabaceae</taxon>
        <taxon>Papilionoideae</taxon>
        <taxon>50 kb inversion clade</taxon>
        <taxon>NPAAA clade</taxon>
        <taxon>indigoferoid/millettioid clade</taxon>
        <taxon>Phaseoleae</taxon>
        <taxon>Glycine</taxon>
        <taxon>Glycine subgen. Soja</taxon>
    </lineage>
</organism>
<accession>A0A0B2PYH5</accession>
<gene>
    <name evidence="2" type="ORF">D0Y65_007954</name>
    <name evidence="1" type="ORF">glysoja_028593</name>
</gene>
<reference evidence="1" key="1">
    <citation type="submission" date="2014-07" db="EMBL/GenBank/DDBJ databases">
        <title>Identification of a novel salt tolerance gene in wild soybean by whole-genome sequencing.</title>
        <authorList>
            <person name="Lam H.-M."/>
            <person name="Qi X."/>
            <person name="Li M.-W."/>
            <person name="Liu X."/>
            <person name="Xie M."/>
            <person name="Ni M."/>
            <person name="Xu X."/>
        </authorList>
    </citation>
    <scope>NUCLEOTIDE SEQUENCE [LARGE SCALE GENOMIC DNA]</scope>
    <source>
        <tissue evidence="1">Root</tissue>
    </source>
</reference>